<dbReference type="AlphaFoldDB" id="A0A1J1I0I7"/>
<keyword evidence="2" id="KW-1185">Reference proteome</keyword>
<accession>A0A1J1I0I7</accession>
<evidence type="ECO:0000313" key="1">
    <source>
        <dbReference type="EMBL" id="CRK93290.1"/>
    </source>
</evidence>
<dbReference type="EMBL" id="CVRI01000037">
    <property type="protein sequence ID" value="CRK93290.1"/>
    <property type="molecule type" value="Genomic_DNA"/>
</dbReference>
<evidence type="ECO:0000313" key="2">
    <source>
        <dbReference type="Proteomes" id="UP000183832"/>
    </source>
</evidence>
<sequence>MGKERLALLWRNLGSTSAKKLEDAVLPRSAKKIGGCDTTGSANGSCGAFKFTIEIIYVCGNEAVNIRIVVEMKAVTT</sequence>
<dbReference type="Proteomes" id="UP000183832">
    <property type="component" value="Unassembled WGS sequence"/>
</dbReference>
<protein>
    <submittedName>
        <fullName evidence="1">CLUMA_CG006833, isoform A</fullName>
    </submittedName>
</protein>
<proteinExistence type="predicted"/>
<organism evidence="1 2">
    <name type="scientific">Clunio marinus</name>
    <dbReference type="NCBI Taxonomy" id="568069"/>
    <lineage>
        <taxon>Eukaryota</taxon>
        <taxon>Metazoa</taxon>
        <taxon>Ecdysozoa</taxon>
        <taxon>Arthropoda</taxon>
        <taxon>Hexapoda</taxon>
        <taxon>Insecta</taxon>
        <taxon>Pterygota</taxon>
        <taxon>Neoptera</taxon>
        <taxon>Endopterygota</taxon>
        <taxon>Diptera</taxon>
        <taxon>Nematocera</taxon>
        <taxon>Chironomoidea</taxon>
        <taxon>Chironomidae</taxon>
        <taxon>Clunio</taxon>
    </lineage>
</organism>
<name>A0A1J1I0I7_9DIPT</name>
<gene>
    <name evidence="1" type="ORF">CLUMA_CG006833</name>
</gene>
<reference evidence="1 2" key="1">
    <citation type="submission" date="2015-04" db="EMBL/GenBank/DDBJ databases">
        <authorList>
            <person name="Syromyatnikov M.Y."/>
            <person name="Popov V.N."/>
        </authorList>
    </citation>
    <scope>NUCLEOTIDE SEQUENCE [LARGE SCALE GENOMIC DNA]</scope>
</reference>